<protein>
    <submittedName>
        <fullName evidence="2">Uncharacterized protein</fullName>
    </submittedName>
</protein>
<dbReference type="PATRIC" id="fig|447.4.peg.2537"/>
<dbReference type="RefSeq" id="WP_058460016.1">
    <property type="nucleotide sequence ID" value="NZ_CAAAIY010000050.1"/>
</dbReference>
<organism evidence="2 3">
    <name type="scientific">Legionella bozemanae</name>
    <name type="common">Fluoribacter bozemanae</name>
    <dbReference type="NCBI Taxonomy" id="447"/>
    <lineage>
        <taxon>Bacteria</taxon>
        <taxon>Pseudomonadati</taxon>
        <taxon>Pseudomonadota</taxon>
        <taxon>Gammaproteobacteria</taxon>
        <taxon>Legionellales</taxon>
        <taxon>Legionellaceae</taxon>
        <taxon>Legionella</taxon>
    </lineage>
</organism>
<evidence type="ECO:0000313" key="3">
    <source>
        <dbReference type="Proteomes" id="UP000054695"/>
    </source>
</evidence>
<gene>
    <name evidence="2" type="ORF">Lboz_2390</name>
</gene>
<dbReference type="Proteomes" id="UP000054695">
    <property type="component" value="Unassembled WGS sequence"/>
</dbReference>
<dbReference type="AlphaFoldDB" id="A0A0W0RL97"/>
<feature type="transmembrane region" description="Helical" evidence="1">
    <location>
        <begin position="145"/>
        <end position="163"/>
    </location>
</feature>
<feature type="transmembrane region" description="Helical" evidence="1">
    <location>
        <begin position="76"/>
        <end position="98"/>
    </location>
</feature>
<keyword evidence="3" id="KW-1185">Reference proteome</keyword>
<accession>A0A0W0RL97</accession>
<comment type="caution">
    <text evidence="2">The sequence shown here is derived from an EMBL/GenBank/DDBJ whole genome shotgun (WGS) entry which is preliminary data.</text>
</comment>
<sequence length="191" mass="22215">MINQEQFQEALTQDLNSLSKFKIKTLSATDVYIPYLKMVGIIYFILCGLSVGVIKLFVILGFHLNRTSFISIMNEAILYNLIPLFFLMLGLSQAFILWSAIKSELKSAPYIQALMKYYLKCYCILYTILIFIFIVFFQLDDLEMIFPFTSVTSLVLFMFFFNMENQRFGQGVLIKQLEKLFSHAKAFKDSD</sequence>
<proteinExistence type="predicted"/>
<name>A0A0W0RL97_LEGBO</name>
<keyword evidence="1" id="KW-0472">Membrane</keyword>
<keyword evidence="1" id="KW-0812">Transmembrane</keyword>
<dbReference type="EMBL" id="LNXU01000024">
    <property type="protein sequence ID" value="KTC71833.1"/>
    <property type="molecule type" value="Genomic_DNA"/>
</dbReference>
<feature type="transmembrane region" description="Helical" evidence="1">
    <location>
        <begin position="41"/>
        <end position="64"/>
    </location>
</feature>
<dbReference type="OrthoDB" id="9971181at2"/>
<reference evidence="2 3" key="1">
    <citation type="submission" date="2015-11" db="EMBL/GenBank/DDBJ databases">
        <title>Genomic analysis of 38 Legionella species identifies large and diverse effector repertoires.</title>
        <authorList>
            <person name="Burstein D."/>
            <person name="Amaro F."/>
            <person name="Zusman T."/>
            <person name="Lifshitz Z."/>
            <person name="Cohen O."/>
            <person name="Gilbert J.A."/>
            <person name="Pupko T."/>
            <person name="Shuman H.A."/>
            <person name="Segal G."/>
        </authorList>
    </citation>
    <scope>NUCLEOTIDE SEQUENCE [LARGE SCALE GENOMIC DNA]</scope>
    <source>
        <strain evidence="2 3">WIGA</strain>
    </source>
</reference>
<evidence type="ECO:0000313" key="2">
    <source>
        <dbReference type="EMBL" id="KTC71833.1"/>
    </source>
</evidence>
<feature type="transmembrane region" description="Helical" evidence="1">
    <location>
        <begin position="119"/>
        <end position="139"/>
    </location>
</feature>
<dbReference type="STRING" id="447.Lboz_2390"/>
<keyword evidence="1" id="KW-1133">Transmembrane helix</keyword>
<evidence type="ECO:0000256" key="1">
    <source>
        <dbReference type="SAM" id="Phobius"/>
    </source>
</evidence>